<comment type="caution">
    <text evidence="3">The sequence shown here is derived from an EMBL/GenBank/DDBJ whole genome shotgun (WGS) entry which is preliminary data.</text>
</comment>
<proteinExistence type="predicted"/>
<dbReference type="EMBL" id="JAQNDN010000001">
    <property type="protein sequence ID" value="MDC0666403.1"/>
    <property type="molecule type" value="Genomic_DNA"/>
</dbReference>
<reference evidence="3 4" key="1">
    <citation type="submission" date="2022-11" db="EMBL/GenBank/DDBJ databases">
        <title>Minimal conservation of predation-associated metabolite biosynthetic gene clusters underscores biosynthetic potential of Myxococcota including descriptions for ten novel species: Archangium lansinium sp. nov., Myxococcus landrumus sp. nov., Nannocystis bai.</title>
        <authorList>
            <person name="Ahearne A."/>
            <person name="Stevens C."/>
            <person name="Dowd S."/>
        </authorList>
    </citation>
    <scope>NUCLEOTIDE SEQUENCE [LARGE SCALE GENOMIC DNA]</scope>
    <source>
        <strain evidence="3 4">NCELM</strain>
    </source>
</reference>
<feature type="region of interest" description="Disordered" evidence="1">
    <location>
        <begin position="25"/>
        <end position="122"/>
    </location>
</feature>
<evidence type="ECO:0000313" key="3">
    <source>
        <dbReference type="EMBL" id="MDC0666403.1"/>
    </source>
</evidence>
<feature type="signal peptide" evidence="2">
    <location>
        <begin position="1"/>
        <end position="24"/>
    </location>
</feature>
<evidence type="ECO:0000256" key="2">
    <source>
        <dbReference type="SAM" id="SignalP"/>
    </source>
</evidence>
<dbReference type="RefSeq" id="WP_271993940.1">
    <property type="nucleotide sequence ID" value="NZ_JAQNDN010000001.1"/>
</dbReference>
<dbReference type="Proteomes" id="UP001217838">
    <property type="component" value="Unassembled WGS sequence"/>
</dbReference>
<organism evidence="3 4">
    <name type="scientific">Nannocystis radixulma</name>
    <dbReference type="NCBI Taxonomy" id="2995305"/>
    <lineage>
        <taxon>Bacteria</taxon>
        <taxon>Pseudomonadati</taxon>
        <taxon>Myxococcota</taxon>
        <taxon>Polyangia</taxon>
        <taxon>Nannocystales</taxon>
        <taxon>Nannocystaceae</taxon>
        <taxon>Nannocystis</taxon>
    </lineage>
</organism>
<name>A0ABT5AX35_9BACT</name>
<keyword evidence="2" id="KW-0732">Signal</keyword>
<gene>
    <name evidence="3" type="ORF">POL58_01580</name>
</gene>
<sequence length="150" mass="16392">MRNAFYILAGIALLVGTVAPVVHAAGTDEPCSTDPKDPWEDPKDPWEDPKDPWEDPKDPWPEDPKDPWEDPKDPWEDPKDPWEDPKDPWPPKDTCDSGTAVGGCPPPFDLEAVSPATESFDDNGDGCVCQKEVPGKGNTGVGLVAHDNKH</sequence>
<evidence type="ECO:0000256" key="1">
    <source>
        <dbReference type="SAM" id="MobiDB-lite"/>
    </source>
</evidence>
<feature type="compositionally biased region" description="Basic and acidic residues" evidence="1">
    <location>
        <begin position="34"/>
        <end position="95"/>
    </location>
</feature>
<keyword evidence="4" id="KW-1185">Reference proteome</keyword>
<evidence type="ECO:0000313" key="4">
    <source>
        <dbReference type="Proteomes" id="UP001217838"/>
    </source>
</evidence>
<accession>A0ABT5AX35</accession>
<feature type="chain" id="PRO_5046586524" evidence="2">
    <location>
        <begin position="25"/>
        <end position="150"/>
    </location>
</feature>
<protein>
    <submittedName>
        <fullName evidence="3">Uncharacterized protein</fullName>
    </submittedName>
</protein>